<comment type="similarity">
    <text evidence="1">Belongs to the disease resistance NB-LRR family.</text>
</comment>
<dbReference type="Gene3D" id="3.40.50.300">
    <property type="entry name" value="P-loop containing nucleotide triphosphate hydrolases"/>
    <property type="match status" value="1"/>
</dbReference>
<evidence type="ECO:0000259" key="8">
    <source>
        <dbReference type="Pfam" id="PF23247"/>
    </source>
</evidence>
<dbReference type="EMBL" id="OIVN01001620">
    <property type="protein sequence ID" value="SPC95940.1"/>
    <property type="molecule type" value="Genomic_DNA"/>
</dbReference>
<keyword evidence="3" id="KW-0677">Repeat</keyword>
<evidence type="ECO:0000256" key="2">
    <source>
        <dbReference type="ARBA" id="ARBA00022614"/>
    </source>
</evidence>
<dbReference type="InterPro" id="IPR050905">
    <property type="entry name" value="Plant_NBS-LRR"/>
</dbReference>
<feature type="domain" description="Disease resistance R13L4/SHOC-2-like LRR" evidence="9">
    <location>
        <begin position="487"/>
        <end position="678"/>
    </location>
</feature>
<dbReference type="Pfam" id="PF23247">
    <property type="entry name" value="LRR_RPS2"/>
    <property type="match status" value="2"/>
</dbReference>
<dbReference type="InterPro" id="IPR057135">
    <property type="entry name" value="At4g27190-like_LRR"/>
</dbReference>
<dbReference type="FunFam" id="3.40.50.300:FF:001091">
    <property type="entry name" value="Probable disease resistance protein At1g61300"/>
    <property type="match status" value="1"/>
</dbReference>
<organism evidence="10">
    <name type="scientific">Fagus sylvatica</name>
    <name type="common">Beechnut</name>
    <dbReference type="NCBI Taxonomy" id="28930"/>
    <lineage>
        <taxon>Eukaryota</taxon>
        <taxon>Viridiplantae</taxon>
        <taxon>Streptophyta</taxon>
        <taxon>Embryophyta</taxon>
        <taxon>Tracheophyta</taxon>
        <taxon>Spermatophyta</taxon>
        <taxon>Magnoliopsida</taxon>
        <taxon>eudicotyledons</taxon>
        <taxon>Gunneridae</taxon>
        <taxon>Pentapetalae</taxon>
        <taxon>rosids</taxon>
        <taxon>fabids</taxon>
        <taxon>Fagales</taxon>
        <taxon>Fagaceae</taxon>
        <taxon>Fagus</taxon>
    </lineage>
</organism>
<keyword evidence="4" id="KW-0547">Nucleotide-binding</keyword>
<evidence type="ECO:0000256" key="6">
    <source>
        <dbReference type="ARBA" id="ARBA00022840"/>
    </source>
</evidence>
<dbReference type="SUPFAM" id="SSF52540">
    <property type="entry name" value="P-loop containing nucleoside triphosphate hydrolases"/>
    <property type="match status" value="1"/>
</dbReference>
<dbReference type="Gene3D" id="3.80.10.10">
    <property type="entry name" value="Ribonuclease Inhibitor"/>
    <property type="match status" value="2"/>
</dbReference>
<gene>
    <name evidence="10" type="ORF">FSB_LOCUS23822</name>
</gene>
<evidence type="ECO:0000256" key="5">
    <source>
        <dbReference type="ARBA" id="ARBA00022821"/>
    </source>
</evidence>
<keyword evidence="5" id="KW-0611">Plant defense</keyword>
<evidence type="ECO:0000256" key="3">
    <source>
        <dbReference type="ARBA" id="ARBA00022737"/>
    </source>
</evidence>
<dbReference type="PANTHER" id="PTHR33463">
    <property type="entry name" value="NB-ARC DOMAIN-CONTAINING PROTEIN-RELATED"/>
    <property type="match status" value="1"/>
</dbReference>
<dbReference type="GO" id="GO:0043531">
    <property type="term" value="F:ADP binding"/>
    <property type="evidence" value="ECO:0007669"/>
    <property type="project" value="InterPro"/>
</dbReference>
<feature type="domain" description="Disease resistance protein At4g27190-like leucine-rich repeats" evidence="8">
    <location>
        <begin position="701"/>
        <end position="827"/>
    </location>
</feature>
<evidence type="ECO:0000256" key="1">
    <source>
        <dbReference type="ARBA" id="ARBA00008894"/>
    </source>
</evidence>
<feature type="domain" description="NB-ARC" evidence="7">
    <location>
        <begin position="111"/>
        <end position="270"/>
    </location>
</feature>
<dbReference type="InterPro" id="IPR036388">
    <property type="entry name" value="WH-like_DNA-bd_sf"/>
</dbReference>
<dbReference type="InterPro" id="IPR042197">
    <property type="entry name" value="Apaf_helical"/>
</dbReference>
<sequence length="1143" mass="130481">MAALNFLMICRISRDQFQKLGDKRKGLQLLIDVERRNGQEILPEVNSWVEKVDEIKQDLQRFIDEDVKANKMCLGGCCPDLKAKKKTLEIDAETGNDQVIAPEVEQWVGNISQVFEALRGDNINMISICGMGGIGKTTMAKEVAKRAKDDELFDEVVMAVVSQNQDLRKIQGQIADLLHLKLEGETELGRANELYSRLMRSKSVLVILDDVWEALNLEDIGIPYGGQHKRCKILLTSRSEEACNQMRSQIFPIKVLSEEEAWNLFREMAGDCVDTLGLHPIAKEVAKECGALPVAIVTVARALENKTKDEWIAAREQLKKSIPKNIPGLHSKVYSSIEFSYSYLKSDEAKSCFLLCCLFPEDFDIPIEYLVRYGVGRRLFAKIDNVAEARSRVHAMVNDLKRSFLLLDSKNKECVKMHDVVRDVAISIAEEHGFLVRCDDKMEEWPEKDTYEIYVAISLFSREMKKHPNGLECSKLEHLQLSCCKDTQQMLPANMFQGMKELKVLSMRGMSFPSLPQSIQVLQNLRTLHLEYCGLEDVSEIGALGKLEMLSFLGSEIKELPREIGNLGHLKLLDLSECSTLQRIPYGLLSSLSRLEEFYMSNVHVNWEPTSNSEGANASLAELIPLTHLMALKLYISNSNAKLLPKDLHFKNQMIKFQICARKGRTHSWDFERTPRYLLNNELTLGDVDASDIKESRWLFQLLEKSEILKLINIKDLRSILYEDLPCLKVLTVSYNKDVEYVIDATSDQTPHDAFPILESLTLEYLSNLKEIYHGQFPERSFSGAQLACFGNLTSLHLLGCHRLKNVFSLSIARGLVQLQELYITSCTDMEEIFSKEGQDEKASDMIKFPQLKHVELSDVPRLIGFCTFVDPIELVQPSHAKGTQPILHQEIGRIDTDEMTTSEQDVITEFQHEQHHTGSFPESGPISNKFLSSKTIFWSPNLGKLDMKLDDNLEVLFDLEGLMVQPQRIDVLAQLKTLRLRELSKLMYVWKNFSQGILGFQNLTSIEIRWCPNLRYLFPPSIAKLLVELQSVNLQATDMMENIVQRDGEEEAADTIVFPKVNSFTLYYLPNLMSFCIEAYSFEWPSMKEIKIQLLSQIENIWFRNSEPKKAKENQGIGFKTPRAWSWVLLSTGFPWFSWAMP</sequence>
<dbReference type="InterPro" id="IPR002182">
    <property type="entry name" value="NB-ARC"/>
</dbReference>
<dbReference type="PANTHER" id="PTHR33463:SF203">
    <property type="entry name" value="AAA+ ATPASE DOMAIN-CONTAINING PROTEIN"/>
    <property type="match status" value="1"/>
</dbReference>
<dbReference type="Pfam" id="PF23598">
    <property type="entry name" value="LRR_14"/>
    <property type="match status" value="1"/>
</dbReference>
<dbReference type="GO" id="GO:0006952">
    <property type="term" value="P:defense response"/>
    <property type="evidence" value="ECO:0007669"/>
    <property type="project" value="UniProtKB-KW"/>
</dbReference>
<reference evidence="10" key="1">
    <citation type="submission" date="2018-02" db="EMBL/GenBank/DDBJ databases">
        <authorList>
            <person name="Cohen D.B."/>
            <person name="Kent A.D."/>
        </authorList>
    </citation>
    <scope>NUCLEOTIDE SEQUENCE</scope>
</reference>
<proteinExistence type="inferred from homology"/>
<evidence type="ECO:0000259" key="7">
    <source>
        <dbReference type="Pfam" id="PF00931"/>
    </source>
</evidence>
<protein>
    <submittedName>
        <fullName evidence="10">Uncharacterized protein</fullName>
    </submittedName>
</protein>
<dbReference type="AlphaFoldDB" id="A0A2N9G8Z1"/>
<evidence type="ECO:0000313" key="10">
    <source>
        <dbReference type="EMBL" id="SPC95940.1"/>
    </source>
</evidence>
<name>A0A2N9G8Z1_FAGSY</name>
<dbReference type="SUPFAM" id="SSF52058">
    <property type="entry name" value="L domain-like"/>
    <property type="match status" value="1"/>
</dbReference>
<evidence type="ECO:0000259" key="9">
    <source>
        <dbReference type="Pfam" id="PF23598"/>
    </source>
</evidence>
<dbReference type="Gene3D" id="1.10.10.10">
    <property type="entry name" value="Winged helix-like DNA-binding domain superfamily/Winged helix DNA-binding domain"/>
    <property type="match status" value="1"/>
</dbReference>
<dbReference type="InterPro" id="IPR027417">
    <property type="entry name" value="P-loop_NTPase"/>
</dbReference>
<feature type="domain" description="Disease resistance protein At4g27190-like leucine-rich repeats" evidence="8">
    <location>
        <begin position="927"/>
        <end position="1036"/>
    </location>
</feature>
<dbReference type="Pfam" id="PF00931">
    <property type="entry name" value="NB-ARC"/>
    <property type="match status" value="1"/>
</dbReference>
<evidence type="ECO:0000256" key="4">
    <source>
        <dbReference type="ARBA" id="ARBA00022741"/>
    </source>
</evidence>
<dbReference type="PRINTS" id="PR00364">
    <property type="entry name" value="DISEASERSIST"/>
</dbReference>
<accession>A0A2N9G8Z1</accession>
<keyword evidence="2" id="KW-0433">Leucine-rich repeat</keyword>
<dbReference type="InterPro" id="IPR055414">
    <property type="entry name" value="LRR_R13L4/SHOC2-like"/>
</dbReference>
<keyword evidence="6" id="KW-0067">ATP-binding</keyword>
<dbReference type="InterPro" id="IPR032675">
    <property type="entry name" value="LRR_dom_sf"/>
</dbReference>
<dbReference type="GO" id="GO:0005524">
    <property type="term" value="F:ATP binding"/>
    <property type="evidence" value="ECO:0007669"/>
    <property type="project" value="UniProtKB-KW"/>
</dbReference>
<dbReference type="Gene3D" id="1.10.8.430">
    <property type="entry name" value="Helical domain of apoptotic protease-activating factors"/>
    <property type="match status" value="1"/>
</dbReference>